<gene>
    <name evidence="1" type="ORF">LSINAPIS_LOCUS5297</name>
</gene>
<accession>A0A5E4Q406</accession>
<protein>
    <submittedName>
        <fullName evidence="1">Uncharacterized protein</fullName>
    </submittedName>
</protein>
<reference evidence="1 2" key="1">
    <citation type="submission" date="2017-07" db="EMBL/GenBank/DDBJ databases">
        <authorList>
            <person name="Talla V."/>
            <person name="Backstrom N."/>
        </authorList>
    </citation>
    <scope>NUCLEOTIDE SEQUENCE [LARGE SCALE GENOMIC DNA]</scope>
</reference>
<sequence>MPGYLPRSEKKLSKVPVAGCRCTKGSLMRNAQYRVVRGEQVVFEEEVTTIKNDTECGLRFEPGLEVQPGDTVLCYREVDVHEGTRWDPGF</sequence>
<dbReference type="EMBL" id="FZQP02001482">
    <property type="protein sequence ID" value="VVC93009.1"/>
    <property type="molecule type" value="Genomic_DNA"/>
</dbReference>
<organism evidence="1 2">
    <name type="scientific">Leptidea sinapis</name>
    <dbReference type="NCBI Taxonomy" id="189913"/>
    <lineage>
        <taxon>Eukaryota</taxon>
        <taxon>Metazoa</taxon>
        <taxon>Ecdysozoa</taxon>
        <taxon>Arthropoda</taxon>
        <taxon>Hexapoda</taxon>
        <taxon>Insecta</taxon>
        <taxon>Pterygota</taxon>
        <taxon>Neoptera</taxon>
        <taxon>Endopterygota</taxon>
        <taxon>Lepidoptera</taxon>
        <taxon>Glossata</taxon>
        <taxon>Ditrysia</taxon>
        <taxon>Papilionoidea</taxon>
        <taxon>Pieridae</taxon>
        <taxon>Dismorphiinae</taxon>
        <taxon>Leptidea</taxon>
    </lineage>
</organism>
<dbReference type="SUPFAM" id="SSF50447">
    <property type="entry name" value="Translation proteins"/>
    <property type="match status" value="1"/>
</dbReference>
<dbReference type="Proteomes" id="UP000324832">
    <property type="component" value="Unassembled WGS sequence"/>
</dbReference>
<keyword evidence="2" id="KW-1185">Reference proteome</keyword>
<evidence type="ECO:0000313" key="2">
    <source>
        <dbReference type="Proteomes" id="UP000324832"/>
    </source>
</evidence>
<proteinExistence type="predicted"/>
<evidence type="ECO:0000313" key="1">
    <source>
        <dbReference type="EMBL" id="VVC93009.1"/>
    </source>
</evidence>
<dbReference type="AlphaFoldDB" id="A0A5E4Q406"/>
<dbReference type="InterPro" id="IPR009000">
    <property type="entry name" value="Transl_B-barrel_sf"/>
</dbReference>
<dbReference type="Gene3D" id="2.40.30.10">
    <property type="entry name" value="Translation factors"/>
    <property type="match status" value="1"/>
</dbReference>
<name>A0A5E4Q406_9NEOP</name>